<comment type="subcellular location">
    <subcellularLocation>
        <location evidence="1">Cell membrane</location>
        <topology evidence="1">Multi-pass membrane protein</topology>
    </subcellularLocation>
</comment>
<feature type="domain" description="RDD" evidence="7">
    <location>
        <begin position="24"/>
        <end position="148"/>
    </location>
</feature>
<reference evidence="9" key="1">
    <citation type="submission" date="2016-10" db="EMBL/GenBank/DDBJ databases">
        <authorList>
            <person name="Varghese N."/>
            <person name="Submissions S."/>
        </authorList>
    </citation>
    <scope>NUCLEOTIDE SEQUENCE [LARGE SCALE GENOMIC DNA]</scope>
    <source>
        <strain evidence="9">CGMCC 4.6945</strain>
    </source>
</reference>
<dbReference type="RefSeq" id="WP_090034481.1">
    <property type="nucleotide sequence ID" value="NZ_BONM01000028.1"/>
</dbReference>
<dbReference type="STRING" id="988821.SAMN05421867_11827"/>
<keyword evidence="2" id="KW-1003">Cell membrane</keyword>
<evidence type="ECO:0000256" key="1">
    <source>
        <dbReference type="ARBA" id="ARBA00004651"/>
    </source>
</evidence>
<dbReference type="Pfam" id="PF06271">
    <property type="entry name" value="RDD"/>
    <property type="match status" value="1"/>
</dbReference>
<evidence type="ECO:0000313" key="9">
    <source>
        <dbReference type="Proteomes" id="UP000199012"/>
    </source>
</evidence>
<evidence type="ECO:0000313" key="8">
    <source>
        <dbReference type="EMBL" id="SFB37072.1"/>
    </source>
</evidence>
<dbReference type="AlphaFoldDB" id="A0A1I1AHW6"/>
<feature type="transmembrane region" description="Helical" evidence="6">
    <location>
        <begin position="169"/>
        <end position="191"/>
    </location>
</feature>
<evidence type="ECO:0000256" key="6">
    <source>
        <dbReference type="SAM" id="Phobius"/>
    </source>
</evidence>
<accession>A0A1I1AHW6</accession>
<keyword evidence="5 6" id="KW-0472">Membrane</keyword>
<dbReference type="GO" id="GO:0005886">
    <property type="term" value="C:plasma membrane"/>
    <property type="evidence" value="ECO:0007669"/>
    <property type="project" value="UniProtKB-SubCell"/>
</dbReference>
<dbReference type="InterPro" id="IPR051791">
    <property type="entry name" value="Pra-immunoreactive"/>
</dbReference>
<evidence type="ECO:0000256" key="3">
    <source>
        <dbReference type="ARBA" id="ARBA00022692"/>
    </source>
</evidence>
<dbReference type="OrthoDB" id="9793824at2"/>
<evidence type="ECO:0000256" key="5">
    <source>
        <dbReference type="ARBA" id="ARBA00023136"/>
    </source>
</evidence>
<dbReference type="Proteomes" id="UP000199012">
    <property type="component" value="Unassembled WGS sequence"/>
</dbReference>
<gene>
    <name evidence="8" type="ORF">SAMN05421867_11827</name>
</gene>
<feature type="transmembrane region" description="Helical" evidence="6">
    <location>
        <begin position="65"/>
        <end position="86"/>
    </location>
</feature>
<keyword evidence="9" id="KW-1185">Reference proteome</keyword>
<evidence type="ECO:0000256" key="4">
    <source>
        <dbReference type="ARBA" id="ARBA00022989"/>
    </source>
</evidence>
<proteinExistence type="predicted"/>
<evidence type="ECO:0000259" key="7">
    <source>
        <dbReference type="Pfam" id="PF06271"/>
    </source>
</evidence>
<dbReference type="EMBL" id="FOKA01000018">
    <property type="protein sequence ID" value="SFB37072.1"/>
    <property type="molecule type" value="Genomic_DNA"/>
</dbReference>
<organism evidence="8 9">
    <name type="scientific">Cellulomonas marina</name>
    <dbReference type="NCBI Taxonomy" id="988821"/>
    <lineage>
        <taxon>Bacteria</taxon>
        <taxon>Bacillati</taxon>
        <taxon>Actinomycetota</taxon>
        <taxon>Actinomycetes</taxon>
        <taxon>Micrococcales</taxon>
        <taxon>Cellulomonadaceae</taxon>
        <taxon>Cellulomonas</taxon>
    </lineage>
</organism>
<dbReference type="InterPro" id="IPR010432">
    <property type="entry name" value="RDD"/>
</dbReference>
<evidence type="ECO:0000256" key="2">
    <source>
        <dbReference type="ARBA" id="ARBA00022475"/>
    </source>
</evidence>
<keyword evidence="4 6" id="KW-1133">Transmembrane helix</keyword>
<dbReference type="PANTHER" id="PTHR36115:SF6">
    <property type="entry name" value="PROLINE-RICH ANTIGEN HOMOLOG"/>
    <property type="match status" value="1"/>
</dbReference>
<sequence length="334" mass="34854">MIADGPDDAGDERRPAIAGLDSRRRRLAARVLDAVLLAGVTWWVAGDGVQAPLPTSVVLPPFVLPAGPTAPGPWVALAVLLVLQGLTGQTPGKRLLDVAVVDDTTHRPVGVVRVLLRQLAHLLDGFLLLGYVRAAVNPERRTFADSLARTLVVRGGSVVRNRGPFAPVAARRVTVAALVVVVLGAGFTVPWSTTVRTSDATALACSSAGGAVVGTAATTDAATSLTQWRWWVRRTSPLAPTTVRWSWPDDAFDGRLVGVHTTVRDAAGALVGETTLGGDPAEFTWEGSPFAPGGAIVSLDRAGAPAGGWRLASTLKVDDEVVANCRLALRATET</sequence>
<keyword evidence="3 6" id="KW-0812">Transmembrane</keyword>
<feature type="transmembrane region" description="Helical" evidence="6">
    <location>
        <begin position="27"/>
        <end position="45"/>
    </location>
</feature>
<protein>
    <submittedName>
        <fullName evidence="8">Uncharacterized membrane protein YckC, RDD family</fullName>
    </submittedName>
</protein>
<name>A0A1I1AHW6_9CELL</name>
<dbReference type="PANTHER" id="PTHR36115">
    <property type="entry name" value="PROLINE-RICH ANTIGEN HOMOLOG-RELATED"/>
    <property type="match status" value="1"/>
</dbReference>